<keyword evidence="3" id="KW-1185">Reference proteome</keyword>
<name>A0A6L6J670_9RHOB</name>
<dbReference type="Pfam" id="PF13557">
    <property type="entry name" value="Phenol_MetA_deg"/>
    <property type="match status" value="1"/>
</dbReference>
<dbReference type="OrthoDB" id="7372889at2"/>
<comment type="caution">
    <text evidence="2">The sequence shown here is derived from an EMBL/GenBank/DDBJ whole genome shotgun (WGS) entry which is preliminary data.</text>
</comment>
<dbReference type="AlphaFoldDB" id="A0A6L6J670"/>
<sequence>MTMRRFKRNSLKYVLSGIVLAAAAGQANAVENGAGMYILGSRTSMGGVVAPPGTYTQQSYYLYSGSNGGEIVNSGKLQFGIEGRAAIGLTSVLWVPPSEPVLGGSPYFSLTLPYGYKKSDIEGTLTAPGGTVLSGSKSEDSFLFGDPVFGAGLGWGKGPFFGSLNMLINVPIGDYSTSRSTNVAFNHWAYDFTGAVTWMDADSGWQANFATGVTFNEENDATNYKSGDELHVEASVGKAINPNLTLSLQGYYYKQISGDSGSGAFLGDFKGEATALGPAVAWNSDWNGTPVALEARWFHEFNVKNRLEGDAVLFNMTIPLGG</sequence>
<reference evidence="2 3" key="1">
    <citation type="submission" date="2019-11" db="EMBL/GenBank/DDBJ databases">
        <authorList>
            <person name="Dong K."/>
        </authorList>
    </citation>
    <scope>NUCLEOTIDE SEQUENCE [LARGE SCALE GENOMIC DNA]</scope>
    <source>
        <strain evidence="2 3">NBRC 111993</strain>
    </source>
</reference>
<evidence type="ECO:0000313" key="2">
    <source>
        <dbReference type="EMBL" id="MTH77036.1"/>
    </source>
</evidence>
<evidence type="ECO:0000256" key="1">
    <source>
        <dbReference type="SAM" id="SignalP"/>
    </source>
</evidence>
<protein>
    <submittedName>
        <fullName evidence="2">Transporter</fullName>
    </submittedName>
</protein>
<proteinExistence type="predicted"/>
<dbReference type="Proteomes" id="UP000478183">
    <property type="component" value="Unassembled WGS sequence"/>
</dbReference>
<keyword evidence="1" id="KW-0732">Signal</keyword>
<dbReference type="InterPro" id="IPR025737">
    <property type="entry name" value="FApF"/>
</dbReference>
<accession>A0A6L6J670</accession>
<feature type="chain" id="PRO_5026918277" evidence="1">
    <location>
        <begin position="30"/>
        <end position="322"/>
    </location>
</feature>
<dbReference type="EMBL" id="WMIE01000001">
    <property type="protein sequence ID" value="MTH77036.1"/>
    <property type="molecule type" value="Genomic_DNA"/>
</dbReference>
<gene>
    <name evidence="2" type="ORF">GL286_04750</name>
</gene>
<organism evidence="2 3">
    <name type="scientific">Paracoccus aestuariivivens</name>
    <dbReference type="NCBI Taxonomy" id="1820333"/>
    <lineage>
        <taxon>Bacteria</taxon>
        <taxon>Pseudomonadati</taxon>
        <taxon>Pseudomonadota</taxon>
        <taxon>Alphaproteobacteria</taxon>
        <taxon>Rhodobacterales</taxon>
        <taxon>Paracoccaceae</taxon>
        <taxon>Paracoccus</taxon>
    </lineage>
</organism>
<evidence type="ECO:0000313" key="3">
    <source>
        <dbReference type="Proteomes" id="UP000478183"/>
    </source>
</evidence>
<feature type="signal peptide" evidence="1">
    <location>
        <begin position="1"/>
        <end position="29"/>
    </location>
</feature>